<dbReference type="Proteomes" id="UP000193900">
    <property type="component" value="Unassembled WGS sequence"/>
</dbReference>
<protein>
    <submittedName>
        <fullName evidence="3">EamA-like transporter family protein</fullName>
    </submittedName>
</protein>
<dbReference type="PANTHER" id="PTHR22911:SF135">
    <property type="entry name" value="BLR4310 PROTEIN"/>
    <property type="match status" value="1"/>
</dbReference>
<feature type="transmembrane region" description="Helical" evidence="1">
    <location>
        <begin position="241"/>
        <end position="257"/>
    </location>
</feature>
<feature type="transmembrane region" description="Helical" evidence="1">
    <location>
        <begin position="148"/>
        <end position="165"/>
    </location>
</feature>
<dbReference type="InterPro" id="IPR037185">
    <property type="entry name" value="EmrE-like"/>
</dbReference>
<dbReference type="SUPFAM" id="SSF103481">
    <property type="entry name" value="Multidrug resistance efflux transporter EmrE"/>
    <property type="match status" value="2"/>
</dbReference>
<dbReference type="EMBL" id="FWFZ01000014">
    <property type="protein sequence ID" value="SLN59893.1"/>
    <property type="molecule type" value="Genomic_DNA"/>
</dbReference>
<evidence type="ECO:0000259" key="2">
    <source>
        <dbReference type="Pfam" id="PF00892"/>
    </source>
</evidence>
<keyword evidence="1" id="KW-0812">Transmembrane</keyword>
<feature type="domain" description="EamA" evidence="2">
    <location>
        <begin position="150"/>
        <end position="275"/>
    </location>
</feature>
<keyword evidence="1" id="KW-1133">Transmembrane helix</keyword>
<feature type="transmembrane region" description="Helical" evidence="1">
    <location>
        <begin position="124"/>
        <end position="142"/>
    </location>
</feature>
<feature type="transmembrane region" description="Helical" evidence="1">
    <location>
        <begin position="177"/>
        <end position="195"/>
    </location>
</feature>
<sequence>MRDNLRGALLMTASMAVFAVEDALIKMTATLIPTGQVLMLMGLGGFCAFWGLLRLRGGRLLTPALLSRAVIVRNTGELVGTLGYVSAMTLGDLATASAILQATPLAVVLGAATFLKETVGWRRWSAVAAGFVGVLIVIRPWTSAFDPISLLALVGVAGLAVRDLATRNIPADVPSFQLSAVAYAAVVPGGFLLLLLTGNVPVSPAPIAWLGVAGTLVIGMIAYTMIVAATRTGEVSVIAPFRYSRIAFALLIATLVFGERPDAATLLGAALIVGSGLYAFWREIRAGQKARASLPPQGTI</sequence>
<evidence type="ECO:0000313" key="4">
    <source>
        <dbReference type="Proteomes" id="UP000193900"/>
    </source>
</evidence>
<feature type="transmembrane region" description="Helical" evidence="1">
    <location>
        <begin position="207"/>
        <end position="229"/>
    </location>
</feature>
<proteinExistence type="predicted"/>
<dbReference type="Pfam" id="PF00892">
    <property type="entry name" value="EamA"/>
    <property type="match status" value="2"/>
</dbReference>
<name>A0A1Y5TBC2_9RHOB</name>
<keyword evidence="4" id="KW-1185">Reference proteome</keyword>
<keyword evidence="1" id="KW-0472">Membrane</keyword>
<dbReference type="AlphaFoldDB" id="A0A1Y5TBC2"/>
<feature type="domain" description="EamA" evidence="2">
    <location>
        <begin position="6"/>
        <end position="138"/>
    </location>
</feature>
<feature type="transmembrane region" description="Helical" evidence="1">
    <location>
        <begin position="93"/>
        <end position="112"/>
    </location>
</feature>
<organism evidence="3 4">
    <name type="scientific">Roseisalinus antarcticus</name>
    <dbReference type="NCBI Taxonomy" id="254357"/>
    <lineage>
        <taxon>Bacteria</taxon>
        <taxon>Pseudomonadati</taxon>
        <taxon>Pseudomonadota</taxon>
        <taxon>Alphaproteobacteria</taxon>
        <taxon>Rhodobacterales</taxon>
        <taxon>Roseobacteraceae</taxon>
        <taxon>Roseisalinus</taxon>
    </lineage>
</organism>
<dbReference type="RefSeq" id="WP_085879583.1">
    <property type="nucleotide sequence ID" value="NZ_FWFZ01000014.1"/>
</dbReference>
<dbReference type="PANTHER" id="PTHR22911">
    <property type="entry name" value="ACYL-MALONYL CONDENSING ENZYME-RELATED"/>
    <property type="match status" value="1"/>
</dbReference>
<gene>
    <name evidence="3" type="ORF">ROA7023_02757</name>
</gene>
<feature type="transmembrane region" description="Helical" evidence="1">
    <location>
        <begin position="263"/>
        <end position="281"/>
    </location>
</feature>
<evidence type="ECO:0000256" key="1">
    <source>
        <dbReference type="SAM" id="Phobius"/>
    </source>
</evidence>
<accession>A0A1Y5TBC2</accession>
<evidence type="ECO:0000313" key="3">
    <source>
        <dbReference type="EMBL" id="SLN59893.1"/>
    </source>
</evidence>
<reference evidence="3 4" key="1">
    <citation type="submission" date="2017-03" db="EMBL/GenBank/DDBJ databases">
        <authorList>
            <person name="Afonso C.L."/>
            <person name="Miller P.J."/>
            <person name="Scott M.A."/>
            <person name="Spackman E."/>
            <person name="Goraichik I."/>
            <person name="Dimitrov K.M."/>
            <person name="Suarez D.L."/>
            <person name="Swayne D.E."/>
        </authorList>
    </citation>
    <scope>NUCLEOTIDE SEQUENCE [LARGE SCALE GENOMIC DNA]</scope>
    <source>
        <strain evidence="3 4">CECT 7023</strain>
    </source>
</reference>
<feature type="transmembrane region" description="Helical" evidence="1">
    <location>
        <begin position="35"/>
        <end position="53"/>
    </location>
</feature>
<dbReference type="OrthoDB" id="7165334at2"/>
<dbReference type="GO" id="GO:0016020">
    <property type="term" value="C:membrane"/>
    <property type="evidence" value="ECO:0007669"/>
    <property type="project" value="InterPro"/>
</dbReference>
<dbReference type="InterPro" id="IPR000620">
    <property type="entry name" value="EamA_dom"/>
</dbReference>